<evidence type="ECO:0000313" key="1">
    <source>
        <dbReference type="EMBL" id="KAK6337994.1"/>
    </source>
</evidence>
<name>A0AAV9UCA7_9PEZI</name>
<reference evidence="1 2" key="1">
    <citation type="submission" date="2019-10" db="EMBL/GenBank/DDBJ databases">
        <authorList>
            <person name="Palmer J.M."/>
        </authorList>
    </citation>
    <scope>NUCLEOTIDE SEQUENCE [LARGE SCALE GENOMIC DNA]</scope>
    <source>
        <strain evidence="1 2">TWF696</strain>
    </source>
</reference>
<keyword evidence="2" id="KW-1185">Reference proteome</keyword>
<sequence>MQSGYVREYPLQYTNYPSQYEGYDQISYGYPSNISYSMASSGAGQAGSTYDKICMYYCIEPRCPAHYSIILQDYTSGTLSEDDINRLVDINTGFKCPAHEASLTRAYVRVQWEIPENTILSRSVELAHRTKDKKKHILCPEKGCGALFKTKSDFKRHLAAIFRPFYCLRGNCCIDGRPCRRGFGRIEEVISHLRNENGQHHDAVRYRPVEGWDFRRKTPAETQEVLEGMEFISEEELYDHYRRQEQQDEQYYY</sequence>
<proteinExistence type="predicted"/>
<dbReference type="Proteomes" id="UP001375240">
    <property type="component" value="Unassembled WGS sequence"/>
</dbReference>
<evidence type="ECO:0000313" key="2">
    <source>
        <dbReference type="Proteomes" id="UP001375240"/>
    </source>
</evidence>
<evidence type="ECO:0008006" key="3">
    <source>
        <dbReference type="Google" id="ProtNLM"/>
    </source>
</evidence>
<accession>A0AAV9UCA7</accession>
<comment type="caution">
    <text evidence="1">The sequence shown here is derived from an EMBL/GenBank/DDBJ whole genome shotgun (WGS) entry which is preliminary data.</text>
</comment>
<dbReference type="EMBL" id="JAVHNQ010000010">
    <property type="protein sequence ID" value="KAK6337994.1"/>
    <property type="molecule type" value="Genomic_DNA"/>
</dbReference>
<protein>
    <recommendedName>
        <fullName evidence="3">C2H2-type domain-containing protein</fullName>
    </recommendedName>
</protein>
<dbReference type="AlphaFoldDB" id="A0AAV9UCA7"/>
<organism evidence="1 2">
    <name type="scientific">Orbilia brochopaga</name>
    <dbReference type="NCBI Taxonomy" id="3140254"/>
    <lineage>
        <taxon>Eukaryota</taxon>
        <taxon>Fungi</taxon>
        <taxon>Dikarya</taxon>
        <taxon>Ascomycota</taxon>
        <taxon>Pezizomycotina</taxon>
        <taxon>Orbiliomycetes</taxon>
        <taxon>Orbiliales</taxon>
        <taxon>Orbiliaceae</taxon>
        <taxon>Orbilia</taxon>
    </lineage>
</organism>
<gene>
    <name evidence="1" type="ORF">TWF696_001466</name>
</gene>